<reference evidence="2 3" key="1">
    <citation type="submission" date="2019-03" db="EMBL/GenBank/DDBJ databases">
        <title>Draft genome sequence of Xylaria hypoxylon DSM 108379, a ubiquitous saprotrophic-parasitic fungi on hardwood.</title>
        <authorList>
            <person name="Buettner E."/>
            <person name="Leonhardt S."/>
            <person name="Gebauer A.M."/>
            <person name="Liers C."/>
            <person name="Hofrichter M."/>
            <person name="Kellner H."/>
        </authorList>
    </citation>
    <scope>NUCLEOTIDE SEQUENCE [LARGE SCALE GENOMIC DNA]</scope>
    <source>
        <strain evidence="2 3">DSM 108379</strain>
    </source>
</reference>
<gene>
    <name evidence="2" type="ORF">E0Z10_g3247</name>
</gene>
<name>A0A4Z0Z008_9PEZI</name>
<feature type="compositionally biased region" description="Acidic residues" evidence="1">
    <location>
        <begin position="18"/>
        <end position="50"/>
    </location>
</feature>
<comment type="caution">
    <text evidence="2">The sequence shown here is derived from an EMBL/GenBank/DDBJ whole genome shotgun (WGS) entry which is preliminary data.</text>
</comment>
<dbReference type="EMBL" id="SKBN01000044">
    <property type="protein sequence ID" value="TGJ85518.1"/>
    <property type="molecule type" value="Genomic_DNA"/>
</dbReference>
<evidence type="ECO:0000256" key="1">
    <source>
        <dbReference type="SAM" id="MobiDB-lite"/>
    </source>
</evidence>
<accession>A0A4Z0Z008</accession>
<organism evidence="2 3">
    <name type="scientific">Xylaria hypoxylon</name>
    <dbReference type="NCBI Taxonomy" id="37992"/>
    <lineage>
        <taxon>Eukaryota</taxon>
        <taxon>Fungi</taxon>
        <taxon>Dikarya</taxon>
        <taxon>Ascomycota</taxon>
        <taxon>Pezizomycotina</taxon>
        <taxon>Sordariomycetes</taxon>
        <taxon>Xylariomycetidae</taxon>
        <taxon>Xylariales</taxon>
        <taxon>Xylariaceae</taxon>
        <taxon>Xylaria</taxon>
    </lineage>
</organism>
<feature type="region of interest" description="Disordered" evidence="1">
    <location>
        <begin position="1"/>
        <end position="75"/>
    </location>
</feature>
<dbReference type="Proteomes" id="UP000297716">
    <property type="component" value="Unassembled WGS sequence"/>
</dbReference>
<dbReference type="AlphaFoldDB" id="A0A4Z0Z008"/>
<protein>
    <submittedName>
        <fullName evidence="2">Uncharacterized protein</fullName>
    </submittedName>
</protein>
<proteinExistence type="predicted"/>
<keyword evidence="3" id="KW-1185">Reference proteome</keyword>
<sequence>MKAVEMLLEQEPNILNAQEDEEQEGNESNEGEPESTDDENDKEDEDEIDDEKQCPRYNLRNSSETRQGDIGGAKH</sequence>
<evidence type="ECO:0000313" key="2">
    <source>
        <dbReference type="EMBL" id="TGJ85518.1"/>
    </source>
</evidence>
<evidence type="ECO:0000313" key="3">
    <source>
        <dbReference type="Proteomes" id="UP000297716"/>
    </source>
</evidence>